<dbReference type="PANTHER" id="PTHR11904:SF9">
    <property type="entry name" value="PURINE NUCLEOSIDE PHOSPHORYLASE-RELATED"/>
    <property type="match status" value="1"/>
</dbReference>
<dbReference type="EMBL" id="BPQB01000062">
    <property type="protein sequence ID" value="GJE96672.1"/>
    <property type="molecule type" value="Genomic_DNA"/>
</dbReference>
<evidence type="ECO:0000256" key="5">
    <source>
        <dbReference type="ARBA" id="ARBA00022679"/>
    </source>
</evidence>
<evidence type="ECO:0000313" key="9">
    <source>
        <dbReference type="Proteomes" id="UP000703269"/>
    </source>
</evidence>
<dbReference type="InterPro" id="IPR011268">
    <property type="entry name" value="Purine_phosphorylase"/>
</dbReference>
<evidence type="ECO:0000313" key="8">
    <source>
        <dbReference type="EMBL" id="GJE96672.1"/>
    </source>
</evidence>
<evidence type="ECO:0000259" key="7">
    <source>
        <dbReference type="Pfam" id="PF01048"/>
    </source>
</evidence>
<accession>A0A9P3LJY1</accession>
<feature type="domain" description="Nucleoside phosphorylase" evidence="7">
    <location>
        <begin position="36"/>
        <end position="328"/>
    </location>
</feature>
<dbReference type="GO" id="GO:0005737">
    <property type="term" value="C:cytoplasm"/>
    <property type="evidence" value="ECO:0007669"/>
    <property type="project" value="TreeGrafter"/>
</dbReference>
<dbReference type="GO" id="GO:0004731">
    <property type="term" value="F:purine-nucleoside phosphorylase activity"/>
    <property type="evidence" value="ECO:0007669"/>
    <property type="project" value="UniProtKB-EC"/>
</dbReference>
<gene>
    <name evidence="8" type="ORF">PsYK624_128740</name>
</gene>
<name>A0A9P3LJY1_9APHY</name>
<reference evidence="8 9" key="1">
    <citation type="submission" date="2021-08" db="EMBL/GenBank/DDBJ databases">
        <title>Draft Genome Sequence of Phanerochaete sordida strain YK-624.</title>
        <authorList>
            <person name="Mori T."/>
            <person name="Dohra H."/>
            <person name="Suzuki T."/>
            <person name="Kawagishi H."/>
            <person name="Hirai H."/>
        </authorList>
    </citation>
    <scope>NUCLEOTIDE SEQUENCE [LARGE SCALE GENOMIC DNA]</scope>
    <source>
        <strain evidence="8 9">YK-624</strain>
    </source>
</reference>
<keyword evidence="5" id="KW-0808">Transferase</keyword>
<keyword evidence="9" id="KW-1185">Reference proteome</keyword>
<dbReference type="Gene3D" id="3.40.50.1580">
    <property type="entry name" value="Nucleoside phosphorylase domain"/>
    <property type="match status" value="1"/>
</dbReference>
<keyword evidence="4" id="KW-0328">Glycosyltransferase</keyword>
<evidence type="ECO:0000256" key="2">
    <source>
        <dbReference type="ARBA" id="ARBA00006751"/>
    </source>
</evidence>
<dbReference type="InterPro" id="IPR000845">
    <property type="entry name" value="Nucleoside_phosphorylase_d"/>
</dbReference>
<comment type="pathway">
    <text evidence="1">Purine metabolism; purine nucleoside salvage.</text>
</comment>
<dbReference type="CDD" id="cd09009">
    <property type="entry name" value="PNP-EcPNPII_like"/>
    <property type="match status" value="1"/>
</dbReference>
<evidence type="ECO:0000256" key="6">
    <source>
        <dbReference type="ARBA" id="ARBA00031036"/>
    </source>
</evidence>
<organism evidence="8 9">
    <name type="scientific">Phanerochaete sordida</name>
    <dbReference type="NCBI Taxonomy" id="48140"/>
    <lineage>
        <taxon>Eukaryota</taxon>
        <taxon>Fungi</taxon>
        <taxon>Dikarya</taxon>
        <taxon>Basidiomycota</taxon>
        <taxon>Agaricomycotina</taxon>
        <taxon>Agaricomycetes</taxon>
        <taxon>Polyporales</taxon>
        <taxon>Phanerochaetaceae</taxon>
        <taxon>Phanerochaete</taxon>
    </lineage>
</organism>
<dbReference type="EC" id="2.4.2.1" evidence="3"/>
<dbReference type="AlphaFoldDB" id="A0A9P3LJY1"/>
<dbReference type="InterPro" id="IPR035994">
    <property type="entry name" value="Nucleoside_phosphorylase_sf"/>
</dbReference>
<evidence type="ECO:0000256" key="3">
    <source>
        <dbReference type="ARBA" id="ARBA00011886"/>
    </source>
</evidence>
<dbReference type="PANTHER" id="PTHR11904">
    <property type="entry name" value="METHYLTHIOADENOSINE/PURINE NUCLEOSIDE PHOSPHORYLASE"/>
    <property type="match status" value="1"/>
</dbReference>
<dbReference type="SUPFAM" id="SSF53167">
    <property type="entry name" value="Purine and uridine phosphorylases"/>
    <property type="match status" value="1"/>
</dbReference>
<dbReference type="Proteomes" id="UP000703269">
    <property type="component" value="Unassembled WGS sequence"/>
</dbReference>
<sequence length="336" mass="35424">MSVPPSPPHAPESVPPFAEALATLEQLLPAKLRTPRVGIVCGSGLSTLAKSLRDVVEVPYDKLAGFGKSTVQGHKSALAFGLIGEVPVVAMLGRFHPYEGHPMRTVAYPIRLLAKLGVKELLITNAVGALNPAYDVGSIVLIADHLALPNLAGPLNALFGPPLSADTPRFVPLSDAYSRRVRAQVLHAAYELAKEGVFGADAKLNALAPTPTLPLPEGTYAYVAGPTYETPAEGRFLRAAGADVVGMSTVPEVLAAREAGVALAVLSLVTNKVVVGEKEEGWVAGEVVDEIVGREGTRRVQETVSHEEVLEVGRQRAEVMRQLVERVVIRLGAAAA</sequence>
<protein>
    <recommendedName>
        <fullName evidence="3">purine-nucleoside phosphorylase</fullName>
        <ecNumber evidence="3">2.4.2.1</ecNumber>
    </recommendedName>
    <alternativeName>
        <fullName evidence="6">Inosine-guanosine phosphorylase</fullName>
    </alternativeName>
</protein>
<evidence type="ECO:0000256" key="4">
    <source>
        <dbReference type="ARBA" id="ARBA00022676"/>
    </source>
</evidence>
<evidence type="ECO:0000256" key="1">
    <source>
        <dbReference type="ARBA" id="ARBA00005058"/>
    </source>
</evidence>
<dbReference type="GO" id="GO:0009116">
    <property type="term" value="P:nucleoside metabolic process"/>
    <property type="evidence" value="ECO:0007669"/>
    <property type="project" value="InterPro"/>
</dbReference>
<dbReference type="NCBIfam" id="TIGR01697">
    <property type="entry name" value="PNPH-PUNA-XAPA"/>
    <property type="match status" value="1"/>
</dbReference>
<dbReference type="Pfam" id="PF01048">
    <property type="entry name" value="PNP_UDP_1"/>
    <property type="match status" value="1"/>
</dbReference>
<proteinExistence type="inferred from homology"/>
<comment type="similarity">
    <text evidence="2">Belongs to the PNP/MTAP phosphorylase family.</text>
</comment>
<comment type="caution">
    <text evidence="8">The sequence shown here is derived from an EMBL/GenBank/DDBJ whole genome shotgun (WGS) entry which is preliminary data.</text>
</comment>
<dbReference type="OrthoDB" id="10261782at2759"/>